<feature type="compositionally biased region" description="Basic and acidic residues" evidence="1">
    <location>
        <begin position="60"/>
        <end position="75"/>
    </location>
</feature>
<evidence type="ECO:0000313" key="2">
    <source>
        <dbReference type="EMBL" id="KAF8786335.1"/>
    </source>
</evidence>
<dbReference type="EMBL" id="JABXBU010000015">
    <property type="protein sequence ID" value="KAF8786335.1"/>
    <property type="molecule type" value="Genomic_DNA"/>
</dbReference>
<gene>
    <name evidence="2" type="ORF">HNY73_008062</name>
</gene>
<feature type="compositionally biased region" description="Basic residues" evidence="1">
    <location>
        <begin position="11"/>
        <end position="35"/>
    </location>
</feature>
<proteinExistence type="predicted"/>
<sequence length="421" mass="47507">MSRIGSLKSLKTQRRPLMRKCKEKGLRRKNSRTIKRRTRNCVKRKYAFEESEENVITVTEEDKTTKEEEVTKMEETIDPPPPLPDVITSTLTSVASSKSISALPIPVVMPPQPVVLLSKPTNLPAISVQPTAVKPSEPATTVQPAIPAAPKKKKVNKTIGYRTRKRRRKPRKLSQPVVVAVPEVVTIEPELPKIVEEAAAVVQSSETSEAASKQPVNNSESCWNTETHFKTGDYVISIDSQGSECPPIWRIEGKNVLQLFEVLEGEGSTNILYRNTSSVCQNGKIQFVAHFQGQVYDPMTLESKEDSSSASDFNFPLCGSCVQTVTLYSRLHHHKYHFFQLGCKKVKDVTKGEDKDSHTILEDCLQDIEWVTQMFQDMLEMWNACDKYRSSRYKENLCTLSDSVKSDLSMQRRAIYANLLK</sequence>
<dbReference type="Proteomes" id="UP000807504">
    <property type="component" value="Unassembled WGS sequence"/>
</dbReference>
<feature type="region of interest" description="Disordered" evidence="1">
    <location>
        <begin position="1"/>
        <end position="35"/>
    </location>
</feature>
<reference evidence="2" key="2">
    <citation type="submission" date="2020-06" db="EMBL/GenBank/DDBJ databases">
        <authorList>
            <person name="Sheffer M."/>
        </authorList>
    </citation>
    <scope>NUCLEOTIDE SEQUENCE</scope>
</reference>
<evidence type="ECO:0000313" key="3">
    <source>
        <dbReference type="Proteomes" id="UP000807504"/>
    </source>
</evidence>
<organism evidence="2 3">
    <name type="scientific">Argiope bruennichi</name>
    <name type="common">Wasp spider</name>
    <name type="synonym">Aranea bruennichi</name>
    <dbReference type="NCBI Taxonomy" id="94029"/>
    <lineage>
        <taxon>Eukaryota</taxon>
        <taxon>Metazoa</taxon>
        <taxon>Ecdysozoa</taxon>
        <taxon>Arthropoda</taxon>
        <taxon>Chelicerata</taxon>
        <taxon>Arachnida</taxon>
        <taxon>Araneae</taxon>
        <taxon>Araneomorphae</taxon>
        <taxon>Entelegynae</taxon>
        <taxon>Araneoidea</taxon>
        <taxon>Araneidae</taxon>
        <taxon>Argiope</taxon>
    </lineage>
</organism>
<keyword evidence="3" id="KW-1185">Reference proteome</keyword>
<evidence type="ECO:0000256" key="1">
    <source>
        <dbReference type="SAM" id="MobiDB-lite"/>
    </source>
</evidence>
<dbReference type="AlphaFoldDB" id="A0A8T0F7Y3"/>
<protein>
    <submittedName>
        <fullName evidence="2">Uncharacterized protein</fullName>
    </submittedName>
</protein>
<feature type="region of interest" description="Disordered" evidence="1">
    <location>
        <begin position="59"/>
        <end position="84"/>
    </location>
</feature>
<accession>A0A8T0F7Y3</accession>
<reference evidence="2" key="1">
    <citation type="journal article" date="2020" name="bioRxiv">
        <title>Chromosome-level reference genome of the European wasp spider Argiope bruennichi: a resource for studies on range expansion and evolutionary adaptation.</title>
        <authorList>
            <person name="Sheffer M.M."/>
            <person name="Hoppe A."/>
            <person name="Krehenwinkel H."/>
            <person name="Uhl G."/>
            <person name="Kuss A.W."/>
            <person name="Jensen L."/>
            <person name="Jensen C."/>
            <person name="Gillespie R.G."/>
            <person name="Hoff K.J."/>
            <person name="Prost S."/>
        </authorList>
    </citation>
    <scope>NUCLEOTIDE SEQUENCE</scope>
</reference>
<comment type="caution">
    <text evidence="2">The sequence shown here is derived from an EMBL/GenBank/DDBJ whole genome shotgun (WGS) entry which is preliminary data.</text>
</comment>
<name>A0A8T0F7Y3_ARGBR</name>